<organism evidence="2 3">
    <name type="scientific">Arthrobotrys musiformis</name>
    <dbReference type="NCBI Taxonomy" id="47236"/>
    <lineage>
        <taxon>Eukaryota</taxon>
        <taxon>Fungi</taxon>
        <taxon>Dikarya</taxon>
        <taxon>Ascomycota</taxon>
        <taxon>Pezizomycotina</taxon>
        <taxon>Orbiliomycetes</taxon>
        <taxon>Orbiliales</taxon>
        <taxon>Orbiliaceae</taxon>
        <taxon>Arthrobotrys</taxon>
    </lineage>
</organism>
<name>A0AAV9WIW2_9PEZI</name>
<feature type="region of interest" description="Disordered" evidence="1">
    <location>
        <begin position="89"/>
        <end position="160"/>
    </location>
</feature>
<dbReference type="EMBL" id="JAVHJL010000002">
    <property type="protein sequence ID" value="KAK6509438.1"/>
    <property type="molecule type" value="Genomic_DNA"/>
</dbReference>
<accession>A0AAV9WIW2</accession>
<evidence type="ECO:0000313" key="2">
    <source>
        <dbReference type="EMBL" id="KAK6509438.1"/>
    </source>
</evidence>
<feature type="compositionally biased region" description="Low complexity" evidence="1">
    <location>
        <begin position="309"/>
        <end position="322"/>
    </location>
</feature>
<proteinExistence type="predicted"/>
<evidence type="ECO:0000256" key="1">
    <source>
        <dbReference type="SAM" id="MobiDB-lite"/>
    </source>
</evidence>
<reference evidence="2 3" key="1">
    <citation type="submission" date="2023-08" db="EMBL/GenBank/DDBJ databases">
        <authorList>
            <person name="Palmer J.M."/>
        </authorList>
    </citation>
    <scope>NUCLEOTIDE SEQUENCE [LARGE SCALE GENOMIC DNA]</scope>
    <source>
        <strain evidence="2 3">TWF481</strain>
    </source>
</reference>
<protein>
    <submittedName>
        <fullName evidence="2">Uncharacterized protein</fullName>
    </submittedName>
</protein>
<gene>
    <name evidence="2" type="ORF">TWF481_004182</name>
</gene>
<feature type="region of interest" description="Disordered" evidence="1">
    <location>
        <begin position="518"/>
        <end position="544"/>
    </location>
</feature>
<comment type="caution">
    <text evidence="2">The sequence shown here is derived from an EMBL/GenBank/DDBJ whole genome shotgun (WGS) entry which is preliminary data.</text>
</comment>
<feature type="region of interest" description="Disordered" evidence="1">
    <location>
        <begin position="437"/>
        <end position="475"/>
    </location>
</feature>
<feature type="compositionally biased region" description="Polar residues" evidence="1">
    <location>
        <begin position="262"/>
        <end position="277"/>
    </location>
</feature>
<evidence type="ECO:0000313" key="3">
    <source>
        <dbReference type="Proteomes" id="UP001370758"/>
    </source>
</evidence>
<feature type="compositionally biased region" description="Low complexity" evidence="1">
    <location>
        <begin position="528"/>
        <end position="537"/>
    </location>
</feature>
<dbReference type="AlphaFoldDB" id="A0AAV9WIW2"/>
<dbReference type="Proteomes" id="UP001370758">
    <property type="component" value="Unassembled WGS sequence"/>
</dbReference>
<keyword evidence="3" id="KW-1185">Reference proteome</keyword>
<feature type="compositionally biased region" description="Low complexity" evidence="1">
    <location>
        <begin position="334"/>
        <end position="357"/>
    </location>
</feature>
<feature type="region of interest" description="Disordered" evidence="1">
    <location>
        <begin position="247"/>
        <end position="373"/>
    </location>
</feature>
<sequence length="620" mass="67943">MAVIRAEAQSLDTLTRLADNPPLQIRRYPPQPPPHDPHAASSHQLKLYIVRVPNSQDIILTPLKPQCNTVTAQDIVSCLYYLRIQPLEGGNQKPRSQSLQPDHYPTRGTSSFDDATRPSHPRASFSGESSQSDHLVPGGGGSGGYMNPSSSSIHSVGAGPMPTSTDFEITFIRRDRTTGSQATIGRIYSNNNSPLVDIPHMPNSYAAQMMHNESLVSKKGKRDRKRLNLEVYTDGYRKFVCGPQRTARTPVTPATLGVPDTTRPSTATSDGGESVSSRGDGYLWPAPVPPPPPGFEDVGPPPPPKDPARSQQQMMMSPAMSRVSYQSRFTEVYSPDSPNPSIRRSRPQQQQSGGSSPAVELPEQEDESDGIFKRTLFLQGEGFWKSTGKRLSAFSASHRRKRSDSPGSYNRQQQQQSQSQYTVNEETRLAMEQMGLYSTSPNYCPPGSASPDERPDKETKGKGYVFEPPQKGTGTCEFETNGVGRKIRLRLHPPSTMVGSPFGNTAIVKGDPILLSTLSLRPPDADRSPSPSGGSSSKHGHSRGLSKFKFGEKFKKLQRENSWTEQTEFDAGSGLRSKLGSLLVEGEGMDVLDLVVVSSMGVFYRRYCEWTEDLREGGGI</sequence>
<feature type="compositionally biased region" description="Basic and acidic residues" evidence="1">
    <location>
        <begin position="451"/>
        <end position="461"/>
    </location>
</feature>
<feature type="compositionally biased region" description="Pro residues" evidence="1">
    <location>
        <begin position="286"/>
        <end position="305"/>
    </location>
</feature>
<feature type="region of interest" description="Disordered" evidence="1">
    <location>
        <begin position="389"/>
        <end position="423"/>
    </location>
</feature>